<keyword evidence="3" id="KW-1185">Reference proteome</keyword>
<dbReference type="AlphaFoldDB" id="A0AAW1KGL6"/>
<feature type="compositionally biased region" description="Polar residues" evidence="1">
    <location>
        <begin position="75"/>
        <end position="84"/>
    </location>
</feature>
<protein>
    <submittedName>
        <fullName evidence="2">Uncharacterized protein</fullName>
    </submittedName>
</protein>
<accession>A0AAW1KGL6</accession>
<reference evidence="2 3" key="1">
    <citation type="journal article" date="2024" name="BMC Genomics">
        <title>De novo assembly and annotation of Popillia japonica's genome with initial clues to its potential as an invasive pest.</title>
        <authorList>
            <person name="Cucini C."/>
            <person name="Boschi S."/>
            <person name="Funari R."/>
            <person name="Cardaioli E."/>
            <person name="Iannotti N."/>
            <person name="Marturano G."/>
            <person name="Paoli F."/>
            <person name="Bruttini M."/>
            <person name="Carapelli A."/>
            <person name="Frati F."/>
            <person name="Nardi F."/>
        </authorList>
    </citation>
    <scope>NUCLEOTIDE SEQUENCE [LARGE SCALE GENOMIC DNA]</scope>
    <source>
        <strain evidence="2">DMR45628</strain>
    </source>
</reference>
<comment type="caution">
    <text evidence="2">The sequence shown here is derived from an EMBL/GenBank/DDBJ whole genome shotgun (WGS) entry which is preliminary data.</text>
</comment>
<sequence length="84" mass="8950">MRSPLPKVGAAHDSTVSSSTDLSPLPKVGAAHDSTVSSSTDLPAEKLRPNTVSGQEIVVHPQHRQQMTGRLARKSSYTRSTASR</sequence>
<dbReference type="EMBL" id="JASPKY010000241">
    <property type="protein sequence ID" value="KAK9717431.1"/>
    <property type="molecule type" value="Genomic_DNA"/>
</dbReference>
<evidence type="ECO:0000256" key="1">
    <source>
        <dbReference type="SAM" id="MobiDB-lite"/>
    </source>
</evidence>
<gene>
    <name evidence="2" type="ORF">QE152_g23739</name>
</gene>
<evidence type="ECO:0000313" key="3">
    <source>
        <dbReference type="Proteomes" id="UP001458880"/>
    </source>
</evidence>
<name>A0AAW1KGL6_POPJA</name>
<organism evidence="2 3">
    <name type="scientific">Popillia japonica</name>
    <name type="common">Japanese beetle</name>
    <dbReference type="NCBI Taxonomy" id="7064"/>
    <lineage>
        <taxon>Eukaryota</taxon>
        <taxon>Metazoa</taxon>
        <taxon>Ecdysozoa</taxon>
        <taxon>Arthropoda</taxon>
        <taxon>Hexapoda</taxon>
        <taxon>Insecta</taxon>
        <taxon>Pterygota</taxon>
        <taxon>Neoptera</taxon>
        <taxon>Endopterygota</taxon>
        <taxon>Coleoptera</taxon>
        <taxon>Polyphaga</taxon>
        <taxon>Scarabaeiformia</taxon>
        <taxon>Scarabaeidae</taxon>
        <taxon>Rutelinae</taxon>
        <taxon>Popillia</taxon>
    </lineage>
</organism>
<evidence type="ECO:0000313" key="2">
    <source>
        <dbReference type="EMBL" id="KAK9717431.1"/>
    </source>
</evidence>
<feature type="region of interest" description="Disordered" evidence="1">
    <location>
        <begin position="1"/>
        <end position="84"/>
    </location>
</feature>
<dbReference type="Proteomes" id="UP001458880">
    <property type="component" value="Unassembled WGS sequence"/>
</dbReference>
<proteinExistence type="predicted"/>